<reference evidence="3" key="1">
    <citation type="journal article" date="2021" name="PeerJ">
        <title>Extensive microbial diversity within the chicken gut microbiome revealed by metagenomics and culture.</title>
        <authorList>
            <person name="Gilroy R."/>
            <person name="Ravi A."/>
            <person name="Getino M."/>
            <person name="Pursley I."/>
            <person name="Horton D.L."/>
            <person name="Alikhan N.F."/>
            <person name="Baker D."/>
            <person name="Gharbi K."/>
            <person name="Hall N."/>
            <person name="Watson M."/>
            <person name="Adriaenssens E.M."/>
            <person name="Foster-Nyarko E."/>
            <person name="Jarju S."/>
            <person name="Secka A."/>
            <person name="Antonio M."/>
            <person name="Oren A."/>
            <person name="Chaudhuri R.R."/>
            <person name="La Ragione R."/>
            <person name="Hildebrand F."/>
            <person name="Pallen M.J."/>
        </authorList>
    </citation>
    <scope>NUCLEOTIDE SEQUENCE</scope>
    <source>
        <strain evidence="3">ChiHecec3B27-8219</strain>
    </source>
</reference>
<dbReference type="Pfam" id="PF18942">
    <property type="entry name" value="DUF5689"/>
    <property type="match status" value="1"/>
</dbReference>
<protein>
    <submittedName>
        <fullName evidence="3">Choice-of-anchor J domain-containing protein</fullName>
    </submittedName>
</protein>
<evidence type="ECO:0000259" key="2">
    <source>
        <dbReference type="Pfam" id="PF18942"/>
    </source>
</evidence>
<reference evidence="3" key="2">
    <citation type="submission" date="2021-04" db="EMBL/GenBank/DDBJ databases">
        <authorList>
            <person name="Gilroy R."/>
        </authorList>
    </citation>
    <scope>NUCLEOTIDE SEQUENCE</scope>
    <source>
        <strain evidence="3">ChiHecec3B27-8219</strain>
    </source>
</reference>
<evidence type="ECO:0000313" key="3">
    <source>
        <dbReference type="EMBL" id="HIZ69844.1"/>
    </source>
</evidence>
<keyword evidence="1" id="KW-0732">Signal</keyword>
<dbReference type="NCBIfam" id="NF038128">
    <property type="entry name" value="choice_anch_J"/>
    <property type="match status" value="1"/>
</dbReference>
<feature type="chain" id="PRO_5039023405" evidence="1">
    <location>
        <begin position="26"/>
        <end position="441"/>
    </location>
</feature>
<dbReference type="Gene3D" id="2.60.120.200">
    <property type="match status" value="1"/>
</dbReference>
<dbReference type="AlphaFoldDB" id="A0A9D2FYP8"/>
<evidence type="ECO:0000256" key="1">
    <source>
        <dbReference type="SAM" id="SignalP"/>
    </source>
</evidence>
<sequence length="441" mass="48593">MKRLRYIIMVMVATLMASCMGSDYAAPGLDPDNAPWGNNEITETNVVSIADLKARYASTIASNGYVKIEEDMQIKGVVTGNDYAGNIYQQIPVQDETGALVVGVSASALHGFLPEGQEILIDLKDLYIGGYGEQCQIGSVYTSPNTGKTGIGRMDRYTWQKHFRLIGEADVAKADALAEDFDPSKMTDASYMEANAGKLMTIRRVSFLNADGKSVFAPDDGSVALTSNCANRALREYSSKNIVVRTSTYADFAQEIIPEGTKDIKGIFTRYYDTWQILLRSTDDITDSQTAALEGLFDSQGDFVVEDKQLPEELNYIWTWSGSYGMKASAFLNNTNYASESWLISPVIDLSQLTSATLTFQQAGNFFSDMQADCSVLVSTDRQDWTPLTVEGWPEGSSWTFYDSTADLSAYAGQSQVYIAFRYTSSDMKAGTWEVRNVVVE</sequence>
<feature type="domain" description="DUF5689" evidence="2">
    <location>
        <begin position="44"/>
        <end position="285"/>
    </location>
</feature>
<accession>A0A9D2FYP8</accession>
<dbReference type="Proteomes" id="UP000824055">
    <property type="component" value="Unassembled WGS sequence"/>
</dbReference>
<organism evidence="3 4">
    <name type="scientific">Candidatus Prevotella avicola</name>
    <dbReference type="NCBI Taxonomy" id="2838738"/>
    <lineage>
        <taxon>Bacteria</taxon>
        <taxon>Pseudomonadati</taxon>
        <taxon>Bacteroidota</taxon>
        <taxon>Bacteroidia</taxon>
        <taxon>Bacteroidales</taxon>
        <taxon>Prevotellaceae</taxon>
        <taxon>Prevotella</taxon>
    </lineage>
</organism>
<feature type="signal peptide" evidence="1">
    <location>
        <begin position="1"/>
        <end position="25"/>
    </location>
</feature>
<gene>
    <name evidence="3" type="ORF">H9966_08205</name>
</gene>
<dbReference type="InterPro" id="IPR043744">
    <property type="entry name" value="DUF5689"/>
</dbReference>
<comment type="caution">
    <text evidence="3">The sequence shown here is derived from an EMBL/GenBank/DDBJ whole genome shotgun (WGS) entry which is preliminary data.</text>
</comment>
<name>A0A9D2FYP8_9BACT</name>
<dbReference type="PROSITE" id="PS51257">
    <property type="entry name" value="PROKAR_LIPOPROTEIN"/>
    <property type="match status" value="1"/>
</dbReference>
<dbReference type="EMBL" id="DXBE01000061">
    <property type="protein sequence ID" value="HIZ69844.1"/>
    <property type="molecule type" value="Genomic_DNA"/>
</dbReference>
<proteinExistence type="predicted"/>
<evidence type="ECO:0000313" key="4">
    <source>
        <dbReference type="Proteomes" id="UP000824055"/>
    </source>
</evidence>